<proteinExistence type="predicted"/>
<dbReference type="KEGG" id="cpau:EHF44_07210"/>
<organism evidence="2 3">
    <name type="scientific">Cupriavidus pauculus</name>
    <dbReference type="NCBI Taxonomy" id="82633"/>
    <lineage>
        <taxon>Bacteria</taxon>
        <taxon>Pseudomonadati</taxon>
        <taxon>Pseudomonadota</taxon>
        <taxon>Betaproteobacteria</taxon>
        <taxon>Burkholderiales</taxon>
        <taxon>Burkholderiaceae</taxon>
        <taxon>Cupriavidus</taxon>
    </lineage>
</organism>
<dbReference type="RefSeq" id="WP_124683108.1">
    <property type="nucleotide sequence ID" value="NZ_CP033969.1"/>
</dbReference>
<evidence type="ECO:0000313" key="2">
    <source>
        <dbReference type="EMBL" id="AZG13247.1"/>
    </source>
</evidence>
<sequence>MSKETQIFVETLRPVVSNVSAAQPQRPPYGESGSWWDRYASAIARLPADTQRVVEVDARYIADHAVPRSNGAIDFDAYGATRVRTGIVVGSVQSGKTASMLAVAALLLDSRVDILIVLAGTRVALWLQTYERLLSQLDGTDVRSAWTRNRQRVLIPQPEDILSSEERVDPSRYIRGARLKFQDAICTGKPVIFVVPKEDDHLLALARFLTNETGPASCVGRDRPLSLVVLDDEADDASILDAQDGTRITPQFIQHLWSSDACAPATRHDRLYATYIAYTATPQANYLQRSHNPLTPRDFHAALRVPSDRGQDTPRTVTYTERNGLRSYYTGGELYYERLQGLPGDPCIGFPFSSETDQYGSVRWQMIGDAMRSYLVAGAIRLHIDRKQLSAVPAEPLPLDVLRRLLPATHSMLYHPSALKEEHFGGAEDIARWTKAIPGYEAETQLLRDQSGDAVLSVDAEGLVRRLELEEDLWKAWLGSFMATASGLAPLPGGADALLGPVTWPEVKQLLVEEVFPRIKIRILNSDPRADERPCFEPKEAEERGLWHAPRDVYTIFVAGNVLSRGLTVEGLCTSLFLRGAREPAADTQMQMQRWFGYRGSYAALCRVFLFADQLQLFRQYHRNDLALKTEILNHMDGHSAPFNDGVLVLQGQSFRATGKIESRRVPLHPGATPAIRLVEPSCGNHYADNLCLVEELLAEGSWQPLNFPSDMQRGLIRTIPMSMLEIASILERLRYSIHDPDLSLDLSQRWVSLQRTLNLSEPLFRPPGVNPGPMAVDPSGCPYSIAAYLRLWSEALKRHDLPGMQPTDNPTMPWSMLNLSAYRRAEPRFYVGVRFGSEQGTSRLKYDNRPLPMMRRGLSASKSHLLETLWGSRNPTERWKGDQAFDYHFHDPQSSPRLLEEGAWRPRGHPGLLLLHPIAEPGSGRELIAFGLALPHGGPDHVAALRIRSNSP</sequence>
<dbReference type="InterPro" id="IPR018310">
    <property type="entry name" value="Put_endonuclease_Z1-dom"/>
</dbReference>
<evidence type="ECO:0000313" key="3">
    <source>
        <dbReference type="Proteomes" id="UP000270411"/>
    </source>
</evidence>
<dbReference type="EMBL" id="CP033969">
    <property type="protein sequence ID" value="AZG13247.1"/>
    <property type="molecule type" value="Genomic_DNA"/>
</dbReference>
<dbReference type="OrthoDB" id="436461at2"/>
<protein>
    <recommendedName>
        <fullName evidence="1">Putative endonuclease Z1 domain-containing protein</fullName>
    </recommendedName>
</protein>
<accession>A0A3G8GYJ4</accession>
<gene>
    <name evidence="2" type="ORF">EHF44_07210</name>
</gene>
<name>A0A3G8GYJ4_9BURK</name>
<evidence type="ECO:0000259" key="1">
    <source>
        <dbReference type="Pfam" id="PF10593"/>
    </source>
</evidence>
<dbReference type="Pfam" id="PF10593">
    <property type="entry name" value="Z1"/>
    <property type="match status" value="1"/>
</dbReference>
<dbReference type="AlphaFoldDB" id="A0A3G8GYJ4"/>
<dbReference type="Proteomes" id="UP000270411">
    <property type="component" value="Chromosome 1"/>
</dbReference>
<feature type="domain" description="Putative endonuclease Z1" evidence="1">
    <location>
        <begin position="369"/>
        <end position="642"/>
    </location>
</feature>
<reference evidence="3" key="1">
    <citation type="submission" date="2018-11" db="EMBL/GenBank/DDBJ databases">
        <title>FDA dAtabase for Regulatory Grade micrObial Sequences (FDA-ARGOS): Supporting development and validation of Infectious Disease Dx tests.</title>
        <authorList>
            <person name="Goldberg B."/>
            <person name="Campos J."/>
            <person name="Tallon L."/>
            <person name="Sadzewicz L."/>
            <person name="Zhao X."/>
            <person name="Vavikolanu K."/>
            <person name="Mehta A."/>
            <person name="Aluvathingal J."/>
            <person name="Nadendla S."/>
            <person name="Geyer C."/>
            <person name="Nandy P."/>
            <person name="Yan Y."/>
            <person name="Sichtig H."/>
        </authorList>
    </citation>
    <scope>NUCLEOTIDE SEQUENCE [LARGE SCALE GENOMIC DNA]</scope>
    <source>
        <strain evidence="3">FDAARGOS_614</strain>
    </source>
</reference>